<sequence>MRARSTALAGSVAAGLGATLLLATPTAASAHDTKTHGHTQKLAQLREATSAYRNGPAAPWSTQVFDKDKITCIEDPHGTGTMGIHFVDVGNLTDGRISRLAPEALIYEPGAGGSMTLIAAEYLVLADAWDADHARPPILYGHRFERVEAGNRYGLPAFYELHVWHEKANPHGTFNDWNPTVHC</sequence>
<name>A0A0A0JIM7_9MICO</name>
<accession>A0A0A0JIM7</accession>
<keyword evidence="1" id="KW-0732">Signal</keyword>
<evidence type="ECO:0000313" key="3">
    <source>
        <dbReference type="Proteomes" id="UP000030011"/>
    </source>
</evidence>
<proteinExistence type="predicted"/>
<dbReference type="AlphaFoldDB" id="A0A0A0JIM7"/>
<organism evidence="2 3">
    <name type="scientific">Knoellia subterranea KCTC 19937</name>
    <dbReference type="NCBI Taxonomy" id="1385521"/>
    <lineage>
        <taxon>Bacteria</taxon>
        <taxon>Bacillati</taxon>
        <taxon>Actinomycetota</taxon>
        <taxon>Actinomycetes</taxon>
        <taxon>Micrococcales</taxon>
        <taxon>Intrasporangiaceae</taxon>
        <taxon>Knoellia</taxon>
    </lineage>
</organism>
<dbReference type="STRING" id="1385521.N803_03790"/>
<dbReference type="OrthoDB" id="2449873at2"/>
<keyword evidence="3" id="KW-1185">Reference proteome</keyword>
<comment type="caution">
    <text evidence="2">The sequence shown here is derived from an EMBL/GenBank/DDBJ whole genome shotgun (WGS) entry which is preliminary data.</text>
</comment>
<feature type="chain" id="PRO_5001971307" evidence="1">
    <location>
        <begin position="31"/>
        <end position="183"/>
    </location>
</feature>
<evidence type="ECO:0000313" key="2">
    <source>
        <dbReference type="EMBL" id="KGN36589.1"/>
    </source>
</evidence>
<feature type="signal peptide" evidence="1">
    <location>
        <begin position="1"/>
        <end position="30"/>
    </location>
</feature>
<dbReference type="eggNOG" id="ENOG5032YG7">
    <property type="taxonomic scope" value="Bacteria"/>
</dbReference>
<dbReference type="EMBL" id="AVPK01000009">
    <property type="protein sequence ID" value="KGN36589.1"/>
    <property type="molecule type" value="Genomic_DNA"/>
</dbReference>
<evidence type="ECO:0000256" key="1">
    <source>
        <dbReference type="SAM" id="SignalP"/>
    </source>
</evidence>
<dbReference type="Proteomes" id="UP000030011">
    <property type="component" value="Unassembled WGS sequence"/>
</dbReference>
<gene>
    <name evidence="2" type="ORF">N803_03790</name>
</gene>
<protein>
    <submittedName>
        <fullName evidence="2">Uncharacterized protein</fullName>
    </submittedName>
</protein>
<dbReference type="RefSeq" id="WP_052112315.1">
    <property type="nucleotide sequence ID" value="NZ_AVPK01000009.1"/>
</dbReference>
<reference evidence="2 3" key="1">
    <citation type="submission" date="2013-08" db="EMBL/GenBank/DDBJ databases">
        <title>The genome sequence of Knoellia subterranea.</title>
        <authorList>
            <person name="Zhu W."/>
            <person name="Wang G."/>
        </authorList>
    </citation>
    <scope>NUCLEOTIDE SEQUENCE [LARGE SCALE GENOMIC DNA]</scope>
    <source>
        <strain evidence="2 3">KCTC 19937</strain>
    </source>
</reference>